<evidence type="ECO:0000256" key="1">
    <source>
        <dbReference type="SAM" id="SignalP"/>
    </source>
</evidence>
<name>A0A4R2JSC0_9PSEU</name>
<protein>
    <submittedName>
        <fullName evidence="2">Uncharacterized protein DUF2690</fullName>
    </submittedName>
</protein>
<keyword evidence="1" id="KW-0732">Signal</keyword>
<accession>A0A4R2JSC0</accession>
<dbReference type="RefSeq" id="WP_132113432.1">
    <property type="nucleotide sequence ID" value="NZ_SLWS01000002.1"/>
</dbReference>
<dbReference type="InterPro" id="IPR021224">
    <property type="entry name" value="DUF2690"/>
</dbReference>
<comment type="caution">
    <text evidence="2">The sequence shown here is derived from an EMBL/GenBank/DDBJ whole genome shotgun (WGS) entry which is preliminary data.</text>
</comment>
<dbReference type="OrthoDB" id="4142094at2"/>
<feature type="chain" id="PRO_5039707647" evidence="1">
    <location>
        <begin position="33"/>
        <end position="149"/>
    </location>
</feature>
<dbReference type="AlphaFoldDB" id="A0A4R2JSC0"/>
<organism evidence="2 3">
    <name type="scientific">Actinocrispum wychmicini</name>
    <dbReference type="NCBI Taxonomy" id="1213861"/>
    <lineage>
        <taxon>Bacteria</taxon>
        <taxon>Bacillati</taxon>
        <taxon>Actinomycetota</taxon>
        <taxon>Actinomycetes</taxon>
        <taxon>Pseudonocardiales</taxon>
        <taxon>Pseudonocardiaceae</taxon>
        <taxon>Actinocrispum</taxon>
    </lineage>
</organism>
<reference evidence="2 3" key="1">
    <citation type="submission" date="2019-03" db="EMBL/GenBank/DDBJ databases">
        <title>Genomic Encyclopedia of Type Strains, Phase IV (KMG-IV): sequencing the most valuable type-strain genomes for metagenomic binning, comparative biology and taxonomic classification.</title>
        <authorList>
            <person name="Goeker M."/>
        </authorList>
    </citation>
    <scope>NUCLEOTIDE SEQUENCE [LARGE SCALE GENOMIC DNA]</scope>
    <source>
        <strain evidence="2 3">DSM 45934</strain>
    </source>
</reference>
<proteinExistence type="predicted"/>
<evidence type="ECO:0000313" key="3">
    <source>
        <dbReference type="Proteomes" id="UP000295680"/>
    </source>
</evidence>
<gene>
    <name evidence="2" type="ORF">EV192_102124</name>
</gene>
<dbReference type="Proteomes" id="UP000295680">
    <property type="component" value="Unassembled WGS sequence"/>
</dbReference>
<sequence>MSDEGQRRPMARVGRVASSALAALAIAGVYTAAGPAGSASASVGCHGSGCTGKDPEAQGCAADARTDQTVQPQPETYAYLRFSPACNAAWVKTVSFSREKPIHGTVYGERWGRGGQVVVECTQSTGYVAGGTVWSRMCGGSPMYEITAQ</sequence>
<keyword evidence="3" id="KW-1185">Reference proteome</keyword>
<feature type="signal peptide" evidence="1">
    <location>
        <begin position="1"/>
        <end position="32"/>
    </location>
</feature>
<dbReference type="EMBL" id="SLWS01000002">
    <property type="protein sequence ID" value="TCO61987.1"/>
    <property type="molecule type" value="Genomic_DNA"/>
</dbReference>
<evidence type="ECO:0000313" key="2">
    <source>
        <dbReference type="EMBL" id="TCO61987.1"/>
    </source>
</evidence>
<dbReference type="Pfam" id="PF10901">
    <property type="entry name" value="DUF2690"/>
    <property type="match status" value="1"/>
</dbReference>